<proteinExistence type="predicted"/>
<dbReference type="AlphaFoldDB" id="A0A1G2BP93"/>
<dbReference type="EMBL" id="MHKK01000015">
    <property type="protein sequence ID" value="OGY90190.1"/>
    <property type="molecule type" value="Genomic_DNA"/>
</dbReference>
<feature type="domain" description="Methyltransferase type 11" evidence="4">
    <location>
        <begin position="48"/>
        <end position="141"/>
    </location>
</feature>
<dbReference type="Pfam" id="PF08241">
    <property type="entry name" value="Methyltransf_11"/>
    <property type="match status" value="1"/>
</dbReference>
<evidence type="ECO:0000256" key="1">
    <source>
        <dbReference type="ARBA" id="ARBA00022603"/>
    </source>
</evidence>
<evidence type="ECO:0000313" key="6">
    <source>
        <dbReference type="Proteomes" id="UP000177817"/>
    </source>
</evidence>
<organism evidence="5 6">
    <name type="scientific">Candidatus Komeilibacteria bacterium RIFCSPHIGHO2_01_FULL_52_14</name>
    <dbReference type="NCBI Taxonomy" id="1798549"/>
    <lineage>
        <taxon>Bacteria</taxon>
        <taxon>Candidatus Komeiliibacteriota</taxon>
    </lineage>
</organism>
<dbReference type="PANTHER" id="PTHR43464:SF19">
    <property type="entry name" value="UBIQUINONE BIOSYNTHESIS O-METHYLTRANSFERASE, MITOCHONDRIAL"/>
    <property type="match status" value="1"/>
</dbReference>
<dbReference type="CDD" id="cd02440">
    <property type="entry name" value="AdoMet_MTases"/>
    <property type="match status" value="1"/>
</dbReference>
<keyword evidence="1" id="KW-0489">Methyltransferase</keyword>
<name>A0A1G2BP93_9BACT</name>
<dbReference type="SUPFAM" id="SSF53335">
    <property type="entry name" value="S-adenosyl-L-methionine-dependent methyltransferases"/>
    <property type="match status" value="1"/>
</dbReference>
<protein>
    <recommendedName>
        <fullName evidence="4">Methyltransferase type 11 domain-containing protein</fullName>
    </recommendedName>
</protein>
<dbReference type="GO" id="GO:0032259">
    <property type="term" value="P:methylation"/>
    <property type="evidence" value="ECO:0007669"/>
    <property type="project" value="UniProtKB-KW"/>
</dbReference>
<dbReference type="GO" id="GO:0008757">
    <property type="term" value="F:S-adenosylmethionine-dependent methyltransferase activity"/>
    <property type="evidence" value="ECO:0007669"/>
    <property type="project" value="InterPro"/>
</dbReference>
<gene>
    <name evidence="5" type="ORF">A2677_04140</name>
</gene>
<accession>A0A1G2BP93</accession>
<dbReference type="InterPro" id="IPR013216">
    <property type="entry name" value="Methyltransf_11"/>
</dbReference>
<comment type="caution">
    <text evidence="5">The sequence shown here is derived from an EMBL/GenBank/DDBJ whole genome shotgun (WGS) entry which is preliminary data.</text>
</comment>
<reference evidence="5 6" key="1">
    <citation type="journal article" date="2016" name="Nat. Commun.">
        <title>Thousands of microbial genomes shed light on interconnected biogeochemical processes in an aquifer system.</title>
        <authorList>
            <person name="Anantharaman K."/>
            <person name="Brown C.T."/>
            <person name="Hug L.A."/>
            <person name="Sharon I."/>
            <person name="Castelle C.J."/>
            <person name="Probst A.J."/>
            <person name="Thomas B.C."/>
            <person name="Singh A."/>
            <person name="Wilkins M.J."/>
            <person name="Karaoz U."/>
            <person name="Brodie E.L."/>
            <person name="Williams K.H."/>
            <person name="Hubbard S.S."/>
            <person name="Banfield J.F."/>
        </authorList>
    </citation>
    <scope>NUCLEOTIDE SEQUENCE [LARGE SCALE GENOMIC DNA]</scope>
</reference>
<evidence type="ECO:0000256" key="3">
    <source>
        <dbReference type="ARBA" id="ARBA00022691"/>
    </source>
</evidence>
<dbReference type="PANTHER" id="PTHR43464">
    <property type="entry name" value="METHYLTRANSFERASE"/>
    <property type="match status" value="1"/>
</dbReference>
<evidence type="ECO:0000259" key="4">
    <source>
        <dbReference type="Pfam" id="PF08241"/>
    </source>
</evidence>
<dbReference type="Proteomes" id="UP000177817">
    <property type="component" value="Unassembled WGS sequence"/>
</dbReference>
<evidence type="ECO:0000256" key="2">
    <source>
        <dbReference type="ARBA" id="ARBA00022679"/>
    </source>
</evidence>
<dbReference type="Gene3D" id="3.40.50.150">
    <property type="entry name" value="Vaccinia Virus protein VP39"/>
    <property type="match status" value="1"/>
</dbReference>
<evidence type="ECO:0000313" key="5">
    <source>
        <dbReference type="EMBL" id="OGY90190.1"/>
    </source>
</evidence>
<keyword evidence="2" id="KW-0808">Transferase</keyword>
<sequence>MAKTEDRFGFEWQRYHDIKPEYHEQYLQQFLNWTYPIEPEFYKGKTILDAGCGMGRNAYWCLRWGAKRLVACDHDARSVAAAKETLKEFPNVEVYQYDLEELPWDNEFDFVLSIGVVHHTEHPERVMERFYTALKPGGEVLLWVYSVVGFEFIPKILDPIRKRVTSKMNLQVLHFLTYGLSVPLYLYLRFTRPSRKYFQQLRTFSLSHLHSILFDQLLPPIARYYTKEQAAELVARFRDVSIISPPNDNGWIVRGKK</sequence>
<dbReference type="InterPro" id="IPR029063">
    <property type="entry name" value="SAM-dependent_MTases_sf"/>
</dbReference>
<keyword evidence="3" id="KW-0949">S-adenosyl-L-methionine</keyword>